<dbReference type="Proteomes" id="UP001164746">
    <property type="component" value="Chromosome 9"/>
</dbReference>
<proteinExistence type="predicted"/>
<dbReference type="InterPro" id="IPR011993">
    <property type="entry name" value="PH-like_dom_sf"/>
</dbReference>
<protein>
    <submittedName>
        <fullName evidence="2">Uncharacterized protein</fullName>
    </submittedName>
</protein>
<name>A0ABY7EZP4_MYAAR</name>
<organism evidence="2 3">
    <name type="scientific">Mya arenaria</name>
    <name type="common">Soft-shell clam</name>
    <dbReference type="NCBI Taxonomy" id="6604"/>
    <lineage>
        <taxon>Eukaryota</taxon>
        <taxon>Metazoa</taxon>
        <taxon>Spiralia</taxon>
        <taxon>Lophotrochozoa</taxon>
        <taxon>Mollusca</taxon>
        <taxon>Bivalvia</taxon>
        <taxon>Autobranchia</taxon>
        <taxon>Heteroconchia</taxon>
        <taxon>Euheterodonta</taxon>
        <taxon>Imparidentia</taxon>
        <taxon>Neoheterodontei</taxon>
        <taxon>Myida</taxon>
        <taxon>Myoidea</taxon>
        <taxon>Myidae</taxon>
        <taxon>Mya</taxon>
    </lineage>
</organism>
<accession>A0ABY7EZP4</accession>
<dbReference type="EMBL" id="CP111020">
    <property type="protein sequence ID" value="WAR14822.1"/>
    <property type="molecule type" value="Genomic_DNA"/>
</dbReference>
<gene>
    <name evidence="2" type="ORF">MAR_004927</name>
</gene>
<reference evidence="2" key="1">
    <citation type="submission" date="2022-11" db="EMBL/GenBank/DDBJ databases">
        <title>Centuries of genome instability and evolution in soft-shell clam transmissible cancer (bioRxiv).</title>
        <authorList>
            <person name="Hart S.F.M."/>
            <person name="Yonemitsu M.A."/>
            <person name="Giersch R.M."/>
            <person name="Beal B.F."/>
            <person name="Arriagada G."/>
            <person name="Davis B.W."/>
            <person name="Ostrander E.A."/>
            <person name="Goff S.P."/>
            <person name="Metzger M.J."/>
        </authorList>
    </citation>
    <scope>NUCLEOTIDE SEQUENCE</scope>
    <source>
        <strain evidence="2">MELC-2E11</strain>
        <tissue evidence="2">Siphon/mantle</tissue>
    </source>
</reference>
<evidence type="ECO:0000313" key="2">
    <source>
        <dbReference type="EMBL" id="WAR14822.1"/>
    </source>
</evidence>
<evidence type="ECO:0000256" key="1">
    <source>
        <dbReference type="SAM" id="MobiDB-lite"/>
    </source>
</evidence>
<sequence length="444" mass="50161">MRVIRQRGVSGSEERYQARRGIRQGRVSYREGYQTGFLKTGAGYLMGGKYIGSFSVSGDSQSSRTEFVQQQLENMHNVEKSKKVVLVISLSGVKVCSSNGELEGYSFVSKMTDWATEDLKRSLDFRFHDVLSNVRLAFQDSLRVVSLAVQDSHQIRGGLEAKVKVILQRSRTEFEESLAKTRELWKLRMAYAKQKSSQQPTFHELIERQLVEQRAKFEVYQEQASRALQQRLTEIATPTAMQRMEMRRQSSSDDLLDDNRQSKLQTVSNTGRLTVMSAPRSHPHIHPLTASPRSTSPALPPNIMGTLEVVTIRESLENNTNNSPRYKGSPVTALKDEIDRRFSSAGGTGTLDSGLGWGMGEEIGSLNRPDFHSQALPQVSRIQNRPLPAIPGENDVVYDHRASPRVRNWTSLDDDVIPNQTRSNAHPRLRDSPKRRPQRPQSEI</sequence>
<feature type="region of interest" description="Disordered" evidence="1">
    <location>
        <begin position="277"/>
        <end position="300"/>
    </location>
</feature>
<feature type="region of interest" description="Disordered" evidence="1">
    <location>
        <begin position="409"/>
        <end position="444"/>
    </location>
</feature>
<dbReference type="Gene3D" id="2.30.29.30">
    <property type="entry name" value="Pleckstrin-homology domain (PH domain)/Phosphotyrosine-binding domain (PTB)"/>
    <property type="match status" value="1"/>
</dbReference>
<evidence type="ECO:0000313" key="3">
    <source>
        <dbReference type="Proteomes" id="UP001164746"/>
    </source>
</evidence>
<keyword evidence="3" id="KW-1185">Reference proteome</keyword>